<dbReference type="SUPFAM" id="SSF89796">
    <property type="entry name" value="CoA-transferase family III (CaiB/BaiF)"/>
    <property type="match status" value="2"/>
</dbReference>
<keyword evidence="3" id="KW-1185">Reference proteome</keyword>
<dbReference type="RefSeq" id="WP_326705183.1">
    <property type="nucleotide sequence ID" value="NZ_CP109083.1"/>
</dbReference>
<protein>
    <submittedName>
        <fullName evidence="2">CoA transferase</fullName>
    </submittedName>
</protein>
<sequence length="644" mass="66861">MTSAPPLSPLTTSEALPLDGRLVHLPPAPPAGLATATEVVRDHLTRLGARFGPGSGPWHPDGSSGPWHPDGGAAPARDRYATAGPETVIGLSGPHHARGTDLTLRGWPTGDPTPFDETTAQAATGLMALHGRANGGPRPLGTDYLSTLTGVVATQALLAAALSGLRGTPVRSARVSVTEAALFSLGPYVAAATAGDEPEEVPSPPYRRAARPPFLSADGVRFEVEALQVQPWRDFWKAVGAPAKDIANSWRAFAARHARAAAPLITTLAQCAARHRYADLLLIAERTGMGLCALRTLADRRADSDVRYDDDPWELRELPRDENDGLPAPPYTSSRPHTGFPQLPLGGLRVIESTRGVQGPLATSVLQALGAHVIRIEQPGGDPSRGAAPLAGGVSARFAALNAGKEVRETDIRTAAGRRAVAETVAEADVFLHTWAPGEAARLRLDEADLTRARPGLVYAWASAWDRAPDGPRPAGTDPMVQAWSGVADTVRTPDGTPAPSLVSLLDILGGHLAAESVLAALLARESGAATGRLRVDSSLLGASRVLLRPLLRGLDEAPGTQPAEAGLVAPTADGLIAVGAGAGTTPAELATAPTATWLGRLHAAGIPARAVVTDLAALPQDPALSPYFTHDGCARPTPPWSFS</sequence>
<dbReference type="PANTHER" id="PTHR48228:SF5">
    <property type="entry name" value="ALPHA-METHYLACYL-COA RACEMASE"/>
    <property type="match status" value="1"/>
</dbReference>
<dbReference type="GO" id="GO:0016740">
    <property type="term" value="F:transferase activity"/>
    <property type="evidence" value="ECO:0007669"/>
    <property type="project" value="UniProtKB-KW"/>
</dbReference>
<gene>
    <name evidence="2" type="ORF">OG849_14770</name>
</gene>
<accession>A0ABZ1EWA6</accession>
<dbReference type="PANTHER" id="PTHR48228">
    <property type="entry name" value="SUCCINYL-COA--D-CITRAMALATE COA-TRANSFERASE"/>
    <property type="match status" value="1"/>
</dbReference>
<dbReference type="Proteomes" id="UP001356428">
    <property type="component" value="Chromosome"/>
</dbReference>
<dbReference type="InterPro" id="IPR023606">
    <property type="entry name" value="CoA-Trfase_III_dom_1_sf"/>
</dbReference>
<organism evidence="2 3">
    <name type="scientific">Streptomyces cyaneofuscatus</name>
    <dbReference type="NCBI Taxonomy" id="66883"/>
    <lineage>
        <taxon>Bacteria</taxon>
        <taxon>Bacillati</taxon>
        <taxon>Actinomycetota</taxon>
        <taxon>Actinomycetes</taxon>
        <taxon>Kitasatosporales</taxon>
        <taxon>Streptomycetaceae</taxon>
        <taxon>Streptomyces</taxon>
    </lineage>
</organism>
<dbReference type="InterPro" id="IPR050509">
    <property type="entry name" value="CoA-transferase_III"/>
</dbReference>
<dbReference type="InterPro" id="IPR003673">
    <property type="entry name" value="CoA-Trfase_fam_III"/>
</dbReference>
<dbReference type="Gene3D" id="3.30.1540.10">
    <property type="entry name" value="formyl-coa transferase, domain 3"/>
    <property type="match status" value="1"/>
</dbReference>
<keyword evidence="2" id="KW-0808">Transferase</keyword>
<feature type="region of interest" description="Disordered" evidence="1">
    <location>
        <begin position="51"/>
        <end position="78"/>
    </location>
</feature>
<proteinExistence type="predicted"/>
<feature type="region of interest" description="Disordered" evidence="1">
    <location>
        <begin position="313"/>
        <end position="340"/>
    </location>
</feature>
<dbReference type="InterPro" id="IPR044855">
    <property type="entry name" value="CoA-Trfase_III_dom3_sf"/>
</dbReference>
<evidence type="ECO:0000313" key="3">
    <source>
        <dbReference type="Proteomes" id="UP001356428"/>
    </source>
</evidence>
<evidence type="ECO:0000313" key="2">
    <source>
        <dbReference type="EMBL" id="WSB08426.1"/>
    </source>
</evidence>
<feature type="compositionally biased region" description="Basic and acidic residues" evidence="1">
    <location>
        <begin position="313"/>
        <end position="323"/>
    </location>
</feature>
<evidence type="ECO:0000256" key="1">
    <source>
        <dbReference type="SAM" id="MobiDB-lite"/>
    </source>
</evidence>
<dbReference type="Gene3D" id="3.40.50.10540">
    <property type="entry name" value="Crotonobetainyl-coa:carnitine coa-transferase, domain 1"/>
    <property type="match status" value="2"/>
</dbReference>
<name>A0ABZ1EWA6_9ACTN</name>
<dbReference type="Pfam" id="PF02515">
    <property type="entry name" value="CoA_transf_3"/>
    <property type="match status" value="2"/>
</dbReference>
<reference evidence="2 3" key="1">
    <citation type="submission" date="2022-10" db="EMBL/GenBank/DDBJ databases">
        <title>The complete genomes of actinobacterial strains from the NBC collection.</title>
        <authorList>
            <person name="Joergensen T.S."/>
            <person name="Alvarez Arevalo M."/>
            <person name="Sterndorff E.B."/>
            <person name="Faurdal D."/>
            <person name="Vuksanovic O."/>
            <person name="Mourched A.-S."/>
            <person name="Charusanti P."/>
            <person name="Shaw S."/>
            <person name="Blin K."/>
            <person name="Weber T."/>
        </authorList>
    </citation>
    <scope>NUCLEOTIDE SEQUENCE [LARGE SCALE GENOMIC DNA]</scope>
    <source>
        <strain evidence="2 3">NBC 01792</strain>
    </source>
</reference>
<dbReference type="EMBL" id="CP109083">
    <property type="protein sequence ID" value="WSB08426.1"/>
    <property type="molecule type" value="Genomic_DNA"/>
</dbReference>